<dbReference type="Pfam" id="PF02311">
    <property type="entry name" value="AraC_binding"/>
    <property type="match status" value="1"/>
</dbReference>
<keyword evidence="2" id="KW-0238">DNA-binding</keyword>
<keyword evidence="1" id="KW-0805">Transcription regulation</keyword>
<dbReference type="Proteomes" id="UP000784880">
    <property type="component" value="Unassembled WGS sequence"/>
</dbReference>
<dbReference type="PROSITE" id="PS01124">
    <property type="entry name" value="HTH_ARAC_FAMILY_2"/>
    <property type="match status" value="1"/>
</dbReference>
<accession>A0ABS6JGL7</accession>
<evidence type="ECO:0000256" key="4">
    <source>
        <dbReference type="SAM" id="MobiDB-lite"/>
    </source>
</evidence>
<evidence type="ECO:0000256" key="3">
    <source>
        <dbReference type="ARBA" id="ARBA00023163"/>
    </source>
</evidence>
<proteinExistence type="predicted"/>
<feature type="domain" description="HTH araC/xylS-type" evidence="5">
    <location>
        <begin position="185"/>
        <end position="284"/>
    </location>
</feature>
<gene>
    <name evidence="6" type="ORF">KS419_06905</name>
</gene>
<protein>
    <submittedName>
        <fullName evidence="6">AraC family transcriptional regulator</fullName>
    </submittedName>
</protein>
<organism evidence="6 7">
    <name type="scientific">Evansella tamaricis</name>
    <dbReference type="NCBI Taxonomy" id="2069301"/>
    <lineage>
        <taxon>Bacteria</taxon>
        <taxon>Bacillati</taxon>
        <taxon>Bacillota</taxon>
        <taxon>Bacilli</taxon>
        <taxon>Bacillales</taxon>
        <taxon>Bacillaceae</taxon>
        <taxon>Evansella</taxon>
    </lineage>
</organism>
<dbReference type="EMBL" id="JAHQCS010000073">
    <property type="protein sequence ID" value="MBU9711458.1"/>
    <property type="molecule type" value="Genomic_DNA"/>
</dbReference>
<evidence type="ECO:0000313" key="7">
    <source>
        <dbReference type="Proteomes" id="UP000784880"/>
    </source>
</evidence>
<name>A0ABS6JGL7_9BACI</name>
<dbReference type="PANTHER" id="PTHR43280">
    <property type="entry name" value="ARAC-FAMILY TRANSCRIPTIONAL REGULATOR"/>
    <property type="match status" value="1"/>
</dbReference>
<dbReference type="InterPro" id="IPR018062">
    <property type="entry name" value="HTH_AraC-typ_CS"/>
</dbReference>
<evidence type="ECO:0000313" key="6">
    <source>
        <dbReference type="EMBL" id="MBU9711458.1"/>
    </source>
</evidence>
<reference evidence="6 7" key="1">
    <citation type="submission" date="2021-06" db="EMBL/GenBank/DDBJ databases">
        <title>Bacillus sp. RD4P76, an endophyte from a halophyte.</title>
        <authorList>
            <person name="Sun J.-Q."/>
        </authorList>
    </citation>
    <scope>NUCLEOTIDE SEQUENCE [LARGE SCALE GENOMIC DNA]</scope>
    <source>
        <strain evidence="6 7">CGMCC 1.15917</strain>
    </source>
</reference>
<dbReference type="Pfam" id="PF12833">
    <property type="entry name" value="HTH_18"/>
    <property type="match status" value="1"/>
</dbReference>
<dbReference type="InterPro" id="IPR018060">
    <property type="entry name" value="HTH_AraC"/>
</dbReference>
<evidence type="ECO:0000256" key="1">
    <source>
        <dbReference type="ARBA" id="ARBA00023015"/>
    </source>
</evidence>
<evidence type="ECO:0000259" key="5">
    <source>
        <dbReference type="PROSITE" id="PS01124"/>
    </source>
</evidence>
<comment type="caution">
    <text evidence="6">The sequence shown here is derived from an EMBL/GenBank/DDBJ whole genome shotgun (WGS) entry which is preliminary data.</text>
</comment>
<feature type="region of interest" description="Disordered" evidence="4">
    <location>
        <begin position="284"/>
        <end position="304"/>
    </location>
</feature>
<evidence type="ECO:0000256" key="2">
    <source>
        <dbReference type="ARBA" id="ARBA00023125"/>
    </source>
</evidence>
<keyword evidence="7" id="KW-1185">Reference proteome</keyword>
<dbReference type="SMART" id="SM00342">
    <property type="entry name" value="HTH_ARAC"/>
    <property type="match status" value="1"/>
</dbReference>
<dbReference type="PROSITE" id="PS00041">
    <property type="entry name" value="HTH_ARAC_FAMILY_1"/>
    <property type="match status" value="1"/>
</dbReference>
<dbReference type="RefSeq" id="WP_217065354.1">
    <property type="nucleotide sequence ID" value="NZ_JAHQCS010000073.1"/>
</dbReference>
<sequence length="304" mass="35374">MDTLLCKIPPLPIFIKGGIATFRVGEKHFQRVFHIFDLIYVVEGKLYMKEDDVEYEITKGMYIILAPGKKHGGYMACDVPTKYYWIHFDLPGKYNLITANELDWSKVLVRDNTFTEAAQFKLHLPRMGSFHSTERAEEGFIKVVSLDDSNDPADKIKQQLFFNDLLIQLQQDVIEVPTSARTVSDEIINYIHKHYKDHEFTVKKMAKELLYHPDYLTRSLKKVIGMTPVQYLNYYRLSVAKRKLVNEHKDLITIANECGFSDVSYFSRTFKKREGTTPGEYRRMRGSYAKQSPSENNVLEGKME</sequence>
<keyword evidence="3" id="KW-0804">Transcription</keyword>
<dbReference type="InterPro" id="IPR003313">
    <property type="entry name" value="AraC-bd"/>
</dbReference>
<dbReference type="PANTHER" id="PTHR43280:SF30">
    <property type="entry name" value="MMSAB OPERON REGULATORY PROTEIN"/>
    <property type="match status" value="1"/>
</dbReference>